<sequence length="272" mass="29813">MISSAEKTFSHIILALFSLAFLMPIVVILSNAVGDPNSLDTGLKFDGFHWQNFVDAWTIGHFGGYIGNSALVTVTVVVATCLLSIPAAYAFGTMRFPGSTVLYYLFVLGLMLPQEAVIIPLYFNLRGYGLTDSLWALIIPQTAQSLAFGVFWMRTYFRAAPKSIVEAARLDGCNSWKTLLQILVPLGRPAITTMVVIVFMWTWNEFLLALVMVSSDQYRTVPLGLAFFQGQHSSDTAQLAAAALLIAAPVVIVYLIFQRKFIEGVLGGAVKE</sequence>
<evidence type="ECO:0000313" key="9">
    <source>
        <dbReference type="EMBL" id="WGW11445.1"/>
    </source>
</evidence>
<dbReference type="EMBL" id="CP090958">
    <property type="protein sequence ID" value="WGW11445.1"/>
    <property type="molecule type" value="Genomic_DNA"/>
</dbReference>
<gene>
    <name evidence="9" type="ORF">LWF01_15325</name>
</gene>
<evidence type="ECO:0000256" key="1">
    <source>
        <dbReference type="ARBA" id="ARBA00004651"/>
    </source>
</evidence>
<feature type="transmembrane region" description="Helical" evidence="7">
    <location>
        <begin position="237"/>
        <end position="257"/>
    </location>
</feature>
<keyword evidence="6 7" id="KW-0472">Membrane</keyword>
<dbReference type="Gene3D" id="1.10.3720.10">
    <property type="entry name" value="MetI-like"/>
    <property type="match status" value="1"/>
</dbReference>
<name>A0ABY8QR24_9MICO</name>
<evidence type="ECO:0000259" key="8">
    <source>
        <dbReference type="PROSITE" id="PS50928"/>
    </source>
</evidence>
<dbReference type="RefSeq" id="WP_349638235.1">
    <property type="nucleotide sequence ID" value="NZ_CP090958.1"/>
</dbReference>
<feature type="domain" description="ABC transmembrane type-1" evidence="8">
    <location>
        <begin position="66"/>
        <end position="257"/>
    </location>
</feature>
<keyword evidence="10" id="KW-1185">Reference proteome</keyword>
<evidence type="ECO:0000256" key="4">
    <source>
        <dbReference type="ARBA" id="ARBA00022692"/>
    </source>
</evidence>
<organism evidence="9 10">
    <name type="scientific">Saxibacter everestensis</name>
    <dbReference type="NCBI Taxonomy" id="2909229"/>
    <lineage>
        <taxon>Bacteria</taxon>
        <taxon>Bacillati</taxon>
        <taxon>Actinomycetota</taxon>
        <taxon>Actinomycetes</taxon>
        <taxon>Micrococcales</taxon>
        <taxon>Brevibacteriaceae</taxon>
        <taxon>Saxibacter</taxon>
    </lineage>
</organism>
<dbReference type="PANTHER" id="PTHR43744:SF8">
    <property type="entry name" value="SN-GLYCEROL-3-PHOSPHATE TRANSPORT SYSTEM PERMEASE PROTEIN UGPE"/>
    <property type="match status" value="1"/>
</dbReference>
<comment type="similarity">
    <text evidence="7">Belongs to the binding-protein-dependent transport system permease family.</text>
</comment>
<feature type="transmembrane region" description="Helical" evidence="7">
    <location>
        <begin position="101"/>
        <end position="123"/>
    </location>
</feature>
<keyword evidence="5 7" id="KW-1133">Transmembrane helix</keyword>
<evidence type="ECO:0000256" key="5">
    <source>
        <dbReference type="ARBA" id="ARBA00022989"/>
    </source>
</evidence>
<comment type="subcellular location">
    <subcellularLocation>
        <location evidence="1 7">Cell membrane</location>
        <topology evidence="1 7">Multi-pass membrane protein</topology>
    </subcellularLocation>
</comment>
<protein>
    <submittedName>
        <fullName evidence="9">Carbohydrate ABC transporter permease</fullName>
    </submittedName>
</protein>
<accession>A0ABY8QR24</accession>
<reference evidence="9 10" key="1">
    <citation type="submission" date="2023-05" db="EMBL/GenBank/DDBJ databases">
        <title>Lithophilousrod everest ZFBP1038 complete genpme.</title>
        <authorList>
            <person name="Tian M."/>
        </authorList>
    </citation>
    <scope>NUCLEOTIDE SEQUENCE [LARGE SCALE GENOMIC DNA]</scope>
    <source>
        <strain evidence="9 10">ZFBP1038</strain>
    </source>
</reference>
<feature type="transmembrane region" description="Helical" evidence="7">
    <location>
        <begin position="135"/>
        <end position="157"/>
    </location>
</feature>
<feature type="transmembrane region" description="Helical" evidence="7">
    <location>
        <begin position="65"/>
        <end position="89"/>
    </location>
</feature>
<dbReference type="Proteomes" id="UP001209083">
    <property type="component" value="Chromosome"/>
</dbReference>
<feature type="transmembrane region" description="Helical" evidence="7">
    <location>
        <begin position="12"/>
        <end position="33"/>
    </location>
</feature>
<keyword evidence="4 7" id="KW-0812">Transmembrane</keyword>
<dbReference type="InterPro" id="IPR035906">
    <property type="entry name" value="MetI-like_sf"/>
</dbReference>
<proteinExistence type="inferred from homology"/>
<dbReference type="SUPFAM" id="SSF161098">
    <property type="entry name" value="MetI-like"/>
    <property type="match status" value="1"/>
</dbReference>
<dbReference type="PANTHER" id="PTHR43744">
    <property type="entry name" value="ABC TRANSPORTER PERMEASE PROTEIN MG189-RELATED-RELATED"/>
    <property type="match status" value="1"/>
</dbReference>
<evidence type="ECO:0000256" key="6">
    <source>
        <dbReference type="ARBA" id="ARBA00023136"/>
    </source>
</evidence>
<keyword evidence="3" id="KW-1003">Cell membrane</keyword>
<evidence type="ECO:0000256" key="7">
    <source>
        <dbReference type="RuleBase" id="RU363032"/>
    </source>
</evidence>
<dbReference type="InterPro" id="IPR000515">
    <property type="entry name" value="MetI-like"/>
</dbReference>
<keyword evidence="2 7" id="KW-0813">Transport</keyword>
<evidence type="ECO:0000256" key="3">
    <source>
        <dbReference type="ARBA" id="ARBA00022475"/>
    </source>
</evidence>
<dbReference type="CDD" id="cd06261">
    <property type="entry name" value="TM_PBP2"/>
    <property type="match status" value="1"/>
</dbReference>
<feature type="transmembrane region" description="Helical" evidence="7">
    <location>
        <begin position="178"/>
        <end position="203"/>
    </location>
</feature>
<dbReference type="PROSITE" id="PS50928">
    <property type="entry name" value="ABC_TM1"/>
    <property type="match status" value="1"/>
</dbReference>
<evidence type="ECO:0000256" key="2">
    <source>
        <dbReference type="ARBA" id="ARBA00022448"/>
    </source>
</evidence>
<dbReference type="Pfam" id="PF00528">
    <property type="entry name" value="BPD_transp_1"/>
    <property type="match status" value="1"/>
</dbReference>
<evidence type="ECO:0000313" key="10">
    <source>
        <dbReference type="Proteomes" id="UP001209083"/>
    </source>
</evidence>